<dbReference type="PANTHER" id="PTHR15657:SF1">
    <property type="entry name" value="THYROID TRANSCRIPTION FACTOR 1-ASSOCIATED PROTEIN 26"/>
    <property type="match status" value="1"/>
</dbReference>
<dbReference type="AlphaFoldDB" id="A0A8R2HQF1"/>
<reference evidence="4" key="1">
    <citation type="journal article" date="2008" name="Insect Biochem. Mol. Biol.">
        <title>The genome of a lepidopteran model insect, the silkworm Bombyx mori.</title>
        <authorList>
            <consortium name="International Silkworm Genome Consortium"/>
        </authorList>
    </citation>
    <scope>NUCLEOTIDE SEQUENCE [LARGE SCALE GENOMIC DNA]</scope>
    <source>
        <strain evidence="4">p50T</strain>
    </source>
</reference>
<evidence type="ECO:0000256" key="1">
    <source>
        <dbReference type="SAM" id="Coils"/>
    </source>
</evidence>
<feature type="region of interest" description="Disordered" evidence="2">
    <location>
        <begin position="16"/>
        <end position="58"/>
    </location>
</feature>
<proteinExistence type="predicted"/>
<keyword evidence="1" id="KW-0175">Coiled coil</keyword>
<sequence length="216" mass="26382">MTTKFRSEVEMETKKKAFFSNNKNKGDVSRCDKERDSKKDGRDKSKQQKEFDVNRDLEEKKPFDKKTYRLKKYSKKYKLQQWEEKRKQRLMREYQKEVKKESMAGTYKPKLFDEDTIDSSNTGRFVKHPDLIEKENLQTKKDPFQKAKEEYKKVKQSKLEKKQEFEKIKEEKKQKLEEYKRKKQERFKKLSKKTKKGQPVMTGRLELLLEKIQEKK</sequence>
<evidence type="ECO:0008006" key="5">
    <source>
        <dbReference type="Google" id="ProtNLM"/>
    </source>
</evidence>
<dbReference type="PANTHER" id="PTHR15657">
    <property type="entry name" value="THYROID TRANSCRIPTION FACTOR 1-ASSOCIATED PROTEIN 26"/>
    <property type="match status" value="1"/>
</dbReference>
<keyword evidence="4" id="KW-1185">Reference proteome</keyword>
<reference evidence="3" key="2">
    <citation type="submission" date="2022-06" db="UniProtKB">
        <authorList>
            <consortium name="EnsemblMetazoa"/>
        </authorList>
    </citation>
    <scope>IDENTIFICATION</scope>
    <source>
        <strain evidence="3">p50T (Dazao)</strain>
    </source>
</reference>
<evidence type="ECO:0000256" key="2">
    <source>
        <dbReference type="SAM" id="MobiDB-lite"/>
    </source>
</evidence>
<organism evidence="3 4">
    <name type="scientific">Bombyx mori</name>
    <name type="common">Silk moth</name>
    <dbReference type="NCBI Taxonomy" id="7091"/>
    <lineage>
        <taxon>Eukaryota</taxon>
        <taxon>Metazoa</taxon>
        <taxon>Ecdysozoa</taxon>
        <taxon>Arthropoda</taxon>
        <taxon>Hexapoda</taxon>
        <taxon>Insecta</taxon>
        <taxon>Pterygota</taxon>
        <taxon>Neoptera</taxon>
        <taxon>Endopterygota</taxon>
        <taxon>Lepidoptera</taxon>
        <taxon>Glossata</taxon>
        <taxon>Ditrysia</taxon>
        <taxon>Bombycoidea</taxon>
        <taxon>Bombycidae</taxon>
        <taxon>Bombycinae</taxon>
        <taxon>Bombyx</taxon>
    </lineage>
</organism>
<evidence type="ECO:0000313" key="4">
    <source>
        <dbReference type="Proteomes" id="UP000005204"/>
    </source>
</evidence>
<protein>
    <recommendedName>
        <fullName evidence="5">Thyroid transcription factor 1-associated protein 26</fullName>
    </recommendedName>
</protein>
<dbReference type="GO" id="GO:0005634">
    <property type="term" value="C:nucleus"/>
    <property type="evidence" value="ECO:0007669"/>
    <property type="project" value="TreeGrafter"/>
</dbReference>
<dbReference type="InterPro" id="IPR013730">
    <property type="entry name" value="Fyv7/TAP26"/>
</dbReference>
<dbReference type="EnsemblMetazoa" id="XM_021348720.2">
    <property type="protein sequence ID" value="XP_021204395.1"/>
    <property type="gene ID" value="LOC110385410"/>
</dbReference>
<accession>A0A8R2HQF1</accession>
<dbReference type="Pfam" id="PF08524">
    <property type="entry name" value="rRNA_processing"/>
    <property type="match status" value="1"/>
</dbReference>
<dbReference type="KEGG" id="bmor:110385410"/>
<dbReference type="GeneID" id="110385410"/>
<feature type="coiled-coil region" evidence="1">
    <location>
        <begin position="144"/>
        <end position="193"/>
    </location>
</feature>
<name>A0A8R2HQF1_BOMMO</name>
<feature type="compositionally biased region" description="Basic and acidic residues" evidence="2">
    <location>
        <begin position="24"/>
        <end position="58"/>
    </location>
</feature>
<evidence type="ECO:0000313" key="3">
    <source>
        <dbReference type="EnsemblMetazoa" id="XP_021204395.1"/>
    </source>
</evidence>
<dbReference type="RefSeq" id="XP_021204395.1">
    <property type="nucleotide sequence ID" value="XM_021348720.3"/>
</dbReference>
<dbReference type="Proteomes" id="UP000005204">
    <property type="component" value="Unassembled WGS sequence"/>
</dbReference>
<dbReference type="PRINTS" id="PR01854">
    <property type="entry name" value="BR22PROTEIN"/>
</dbReference>